<name>A0AAD6YP04_9AGAR</name>
<dbReference type="AlphaFoldDB" id="A0AAD6YP04"/>
<organism evidence="1 2">
    <name type="scientific">Mycena pura</name>
    <dbReference type="NCBI Taxonomy" id="153505"/>
    <lineage>
        <taxon>Eukaryota</taxon>
        <taxon>Fungi</taxon>
        <taxon>Dikarya</taxon>
        <taxon>Basidiomycota</taxon>
        <taxon>Agaricomycotina</taxon>
        <taxon>Agaricomycetes</taxon>
        <taxon>Agaricomycetidae</taxon>
        <taxon>Agaricales</taxon>
        <taxon>Marasmiineae</taxon>
        <taxon>Mycenaceae</taxon>
        <taxon>Mycena</taxon>
    </lineage>
</organism>
<proteinExistence type="predicted"/>
<accession>A0AAD6YP04</accession>
<dbReference type="Gene3D" id="3.40.50.11350">
    <property type="match status" value="1"/>
</dbReference>
<dbReference type="Proteomes" id="UP001219525">
    <property type="component" value="Unassembled WGS sequence"/>
</dbReference>
<sequence length="465" mass="52791">MQTPRALLSRRRVLLLACAALVLVSLACLATLVGYTLHPSTQISEGYEFLRSQISPHVPAPPHVVSDPFGPSSTLKGPPTSSFRDNLLPHKQVKYITSWLSAGWTNDVYTYINLIYLGLITDRVPIIPMFIPSHIGGHVPPIPFGEVFDVPRLRNELGKPVLEWRDVKDVNSTFVDDIGCWNVWEAVQYREAYPRRSRIPGDLGLDISYTRAPDWIKMIPGYEHDQHVAFWSLATLAFPSTRAASLVPPLPSPQHNVSLAPDEHLLCYDYLYYVSAHKPFEMEHDYSPAWRYAGKFLHWTPRLEELADIYIRRALGVEDNEEIPPFISIHVRRYDFEVWCGGVPVQECFAPLSVIARRVGEVQDELRERTGVTVSHVLVTSDEKDAAWWLEVTKLGWFAPDHTDTKETYGEWYPVLIDAVIQSRGTGFVGTDRSTMSIIAARRVEDWLDGPTRLVRWGTPNADDH</sequence>
<dbReference type="PROSITE" id="PS51257">
    <property type="entry name" value="PROKAR_LIPOPROTEIN"/>
    <property type="match status" value="1"/>
</dbReference>
<evidence type="ECO:0000313" key="1">
    <source>
        <dbReference type="EMBL" id="KAJ7225380.1"/>
    </source>
</evidence>
<reference evidence="1" key="1">
    <citation type="submission" date="2023-03" db="EMBL/GenBank/DDBJ databases">
        <title>Massive genome expansion in bonnet fungi (Mycena s.s.) driven by repeated elements and novel gene families across ecological guilds.</title>
        <authorList>
            <consortium name="Lawrence Berkeley National Laboratory"/>
            <person name="Harder C.B."/>
            <person name="Miyauchi S."/>
            <person name="Viragh M."/>
            <person name="Kuo A."/>
            <person name="Thoen E."/>
            <person name="Andreopoulos B."/>
            <person name="Lu D."/>
            <person name="Skrede I."/>
            <person name="Drula E."/>
            <person name="Henrissat B."/>
            <person name="Morin E."/>
            <person name="Kohler A."/>
            <person name="Barry K."/>
            <person name="LaButti K."/>
            <person name="Morin E."/>
            <person name="Salamov A."/>
            <person name="Lipzen A."/>
            <person name="Mereny Z."/>
            <person name="Hegedus B."/>
            <person name="Baldrian P."/>
            <person name="Stursova M."/>
            <person name="Weitz H."/>
            <person name="Taylor A."/>
            <person name="Grigoriev I.V."/>
            <person name="Nagy L.G."/>
            <person name="Martin F."/>
            <person name="Kauserud H."/>
        </authorList>
    </citation>
    <scope>NUCLEOTIDE SEQUENCE</scope>
    <source>
        <strain evidence="1">9144</strain>
    </source>
</reference>
<keyword evidence="2" id="KW-1185">Reference proteome</keyword>
<protein>
    <submittedName>
        <fullName evidence="1">Uncharacterized protein</fullName>
    </submittedName>
</protein>
<dbReference type="EMBL" id="JARJCW010000004">
    <property type="protein sequence ID" value="KAJ7225380.1"/>
    <property type="molecule type" value="Genomic_DNA"/>
</dbReference>
<gene>
    <name evidence="1" type="ORF">GGX14DRAFT_511315</name>
</gene>
<evidence type="ECO:0000313" key="2">
    <source>
        <dbReference type="Proteomes" id="UP001219525"/>
    </source>
</evidence>
<comment type="caution">
    <text evidence="1">The sequence shown here is derived from an EMBL/GenBank/DDBJ whole genome shotgun (WGS) entry which is preliminary data.</text>
</comment>
<dbReference type="CDD" id="cd11296">
    <property type="entry name" value="O-FucT_like"/>
    <property type="match status" value="1"/>
</dbReference>